<comment type="caution">
    <text evidence="2">The sequence shown here is derived from an EMBL/GenBank/DDBJ whole genome shotgun (WGS) entry which is preliminary data.</text>
</comment>
<evidence type="ECO:0008006" key="5">
    <source>
        <dbReference type="Google" id="ProtNLM"/>
    </source>
</evidence>
<name>A0AAV1T4J8_9STRA</name>
<evidence type="ECO:0000313" key="2">
    <source>
        <dbReference type="EMBL" id="CAK7902812.1"/>
    </source>
</evidence>
<sequence length="143" mass="16027">MLSANKALALLAALLLSSGSVPLTFGHSGAVTPTQEAAPQAKEKELVRATTSFVDGRDGERTEDERISLEELIRFEGIADEVKADVMKFLPIFKSYNERNKEALDVYSKMKKLESMSKRKAFAYSELYDVYLNNRRAFEAQGR</sequence>
<dbReference type="Proteomes" id="UP001162060">
    <property type="component" value="Unassembled WGS sequence"/>
</dbReference>
<feature type="signal peptide" evidence="1">
    <location>
        <begin position="1"/>
        <end position="26"/>
    </location>
</feature>
<protein>
    <recommendedName>
        <fullName evidence="5">RxLR effector protein</fullName>
    </recommendedName>
</protein>
<keyword evidence="1" id="KW-0732">Signal</keyword>
<dbReference type="EMBL" id="CAKLBY020000283">
    <property type="protein sequence ID" value="CAK7942850.1"/>
    <property type="molecule type" value="Genomic_DNA"/>
</dbReference>
<evidence type="ECO:0000256" key="1">
    <source>
        <dbReference type="SAM" id="SignalP"/>
    </source>
</evidence>
<dbReference type="AlphaFoldDB" id="A0AAV1T4J8"/>
<accession>A0AAV1T4J8</accession>
<dbReference type="EMBL" id="CAKLBY020000025">
    <property type="protein sequence ID" value="CAK7902812.1"/>
    <property type="molecule type" value="Genomic_DNA"/>
</dbReference>
<reference evidence="2" key="1">
    <citation type="submission" date="2024-01" db="EMBL/GenBank/DDBJ databases">
        <authorList>
            <person name="Webb A."/>
        </authorList>
    </citation>
    <scope>NUCLEOTIDE SEQUENCE</scope>
    <source>
        <strain evidence="2">Pm1</strain>
    </source>
</reference>
<proteinExistence type="predicted"/>
<gene>
    <name evidence="2" type="ORF">PM001_LOCUS2584</name>
    <name evidence="3" type="ORF">PM001_LOCUS28000</name>
</gene>
<feature type="chain" id="PRO_5044714103" description="RxLR effector protein" evidence="1">
    <location>
        <begin position="27"/>
        <end position="143"/>
    </location>
</feature>
<organism evidence="2 4">
    <name type="scientific">Peronospora matthiolae</name>
    <dbReference type="NCBI Taxonomy" id="2874970"/>
    <lineage>
        <taxon>Eukaryota</taxon>
        <taxon>Sar</taxon>
        <taxon>Stramenopiles</taxon>
        <taxon>Oomycota</taxon>
        <taxon>Peronosporomycetes</taxon>
        <taxon>Peronosporales</taxon>
        <taxon>Peronosporaceae</taxon>
        <taxon>Peronospora</taxon>
    </lineage>
</organism>
<evidence type="ECO:0000313" key="4">
    <source>
        <dbReference type="Proteomes" id="UP001162060"/>
    </source>
</evidence>
<evidence type="ECO:0000313" key="3">
    <source>
        <dbReference type="EMBL" id="CAK7942850.1"/>
    </source>
</evidence>